<keyword evidence="2" id="KW-0624">Polysaccharide degradation</keyword>
<dbReference type="CDD" id="cd08991">
    <property type="entry name" value="GH43_HoAraf43-like"/>
    <property type="match status" value="1"/>
</dbReference>
<keyword evidence="8" id="KW-1185">Reference proteome</keyword>
<evidence type="ECO:0000256" key="1">
    <source>
        <dbReference type="ARBA" id="ARBA00009865"/>
    </source>
</evidence>
<evidence type="ECO:0000259" key="6">
    <source>
        <dbReference type="Pfam" id="PF06439"/>
    </source>
</evidence>
<dbReference type="PANTHER" id="PTHR43772">
    <property type="entry name" value="ENDO-1,4-BETA-XYLANASE"/>
    <property type="match status" value="1"/>
</dbReference>
<organism evidence="7 8">
    <name type="scientific">Candidatus Enterococcus lowellii</name>
    <dbReference type="NCBI Taxonomy" id="2230877"/>
    <lineage>
        <taxon>Bacteria</taxon>
        <taxon>Bacillati</taxon>
        <taxon>Bacillota</taxon>
        <taxon>Bacilli</taxon>
        <taxon>Lactobacillales</taxon>
        <taxon>Enterococcaceae</taxon>
        <taxon>Enterococcus</taxon>
    </lineage>
</organism>
<protein>
    <recommendedName>
        <fullName evidence="6">3-keto-alpha-glucoside-1,2-lyase/3-keto-2-hydroxy-glucal hydratase domain-containing protein</fullName>
    </recommendedName>
</protein>
<reference evidence="7 8" key="1">
    <citation type="submission" date="2021-03" db="EMBL/GenBank/DDBJ databases">
        <authorList>
            <person name="Gilmore M.S."/>
            <person name="Schwartzman J."/>
            <person name="Van Tyne D."/>
            <person name="Martin M."/>
            <person name="Earl A.M."/>
            <person name="Manson A.L."/>
            <person name="Straub T."/>
            <person name="Salamzade R."/>
            <person name="Saavedra J."/>
            <person name="Lebreton F."/>
            <person name="Prichula J."/>
            <person name="Schaufler K."/>
            <person name="Gaca A."/>
            <person name="Sgardioli B."/>
            <person name="Wagenaar J."/>
            <person name="Strong T."/>
        </authorList>
    </citation>
    <scope>NUCLEOTIDE SEQUENCE [LARGE SCALE GENOMIC DNA]</scope>
    <source>
        <strain evidence="7 8">DIV2402</strain>
    </source>
</reference>
<keyword evidence="3" id="KW-0378">Hydrolase</keyword>
<accession>A0ABZ2SJL6</accession>
<keyword evidence="2" id="KW-0858">Xylan degradation</keyword>
<dbReference type="SUPFAM" id="SSF75005">
    <property type="entry name" value="Arabinanase/levansucrase/invertase"/>
    <property type="match status" value="1"/>
</dbReference>
<comment type="similarity">
    <text evidence="1">Belongs to the glycosyl hydrolase 43 family.</text>
</comment>
<dbReference type="Proteomes" id="UP000664701">
    <property type="component" value="Chromosome"/>
</dbReference>
<dbReference type="Gene3D" id="2.115.10.20">
    <property type="entry name" value="Glycosyl hydrolase domain, family 43"/>
    <property type="match status" value="1"/>
</dbReference>
<feature type="domain" description="3-keto-alpha-glucoside-1,2-lyase/3-keto-2-hydroxy-glucal hydratase" evidence="6">
    <location>
        <begin position="35"/>
        <end position="209"/>
    </location>
</feature>
<dbReference type="InterPro" id="IPR052176">
    <property type="entry name" value="Glycosyl_Hydrlase_43_Enz"/>
</dbReference>
<dbReference type="PANTHER" id="PTHR43772:SF2">
    <property type="entry name" value="PUTATIVE (AFU_ORTHOLOGUE AFUA_2G04480)-RELATED"/>
    <property type="match status" value="1"/>
</dbReference>
<evidence type="ECO:0000256" key="5">
    <source>
        <dbReference type="ARBA" id="ARBA00023295"/>
    </source>
</evidence>
<dbReference type="Gene3D" id="2.60.120.560">
    <property type="entry name" value="Exo-inulinase, domain 1"/>
    <property type="match status" value="1"/>
</dbReference>
<proteinExistence type="inferred from homology"/>
<dbReference type="InterPro" id="IPR010496">
    <property type="entry name" value="AL/BT2_dom"/>
</dbReference>
<evidence type="ECO:0000313" key="7">
    <source>
        <dbReference type="EMBL" id="WYJ76049.1"/>
    </source>
</evidence>
<keyword evidence="5" id="KW-0326">Glycosidase</keyword>
<sequence length="611" mass="68733">MKKIIIWGGLLLTAGISLFVATTLVLSGKNTNITNSKNWTFYQSEGDNDGFVKEGVITLNDIENKAILKKEEYDDFQFDLEVKVSKSEKQKENTNAEAGVLFRIQNLKDNGDGYGGYYFGIDVEKQQVVLGKSNTEEDSWIEIATKKMYFEYDNVYKLTIKVVGNHIQGFVNETENSYPQIDIINEDYVNGQIGVYNHFSQAIFDKMSIVSYQESEHEGATYTNALLSEVADPDILFVDGTYYLYPTTAGRNVGGIKVFTSTDMVNWTDKGMAMSMGEDNWGTNGFWAPDMIERDGKYYMYYTANEHLCVAVADSPLGPFKQIKISPIHEDINEIDAHAFKDDDGKYYLYFVRFNEGNVIWGAKLNDDMMSINESTLTEILVPSQPWELDMASINEGPYMLKKDGIYYLTYSGSHFESPMYGAGYATSTNPLGPFEKYEQNPIMQSNSFVPGAGHHAVATSPDGEEMFMIYHRHESIWNTDPREFAIDRMRFTENERGETVLEVHGPTVTPQPVPSGAVDVDNFIGFASEDLVDKTVKKDQKSTEWSLPEEIGIITSKSVPEENVKVAVYWQLPEDVSSGKMVIKGEVSLPEGIENLGKLSLTPEMTITVE</sequence>
<reference evidence="7 8" key="2">
    <citation type="submission" date="2024-03" db="EMBL/GenBank/DDBJ databases">
        <title>The Genome Sequence of Enterococcus sp. DIV2402.</title>
        <authorList>
            <consortium name="The Broad Institute Genomics Platform"/>
            <consortium name="The Broad Institute Microbial Omics Core"/>
            <consortium name="The Broad Institute Genomic Center for Infectious Diseases"/>
            <person name="Earl A."/>
            <person name="Manson A."/>
            <person name="Gilmore M."/>
            <person name="Schwartman J."/>
            <person name="Shea T."/>
            <person name="Abouelleil A."/>
            <person name="Cao P."/>
            <person name="Chapman S."/>
            <person name="Cusick C."/>
            <person name="Young S."/>
            <person name="Neafsey D."/>
            <person name="Nusbaum C."/>
            <person name="Birren B."/>
        </authorList>
    </citation>
    <scope>NUCLEOTIDE SEQUENCE [LARGE SCALE GENOMIC DNA]</scope>
    <source>
        <strain evidence="7 8">DIV2402</strain>
    </source>
</reference>
<dbReference type="InterPro" id="IPR023296">
    <property type="entry name" value="Glyco_hydro_beta-prop_sf"/>
</dbReference>
<dbReference type="InterPro" id="IPR006710">
    <property type="entry name" value="Glyco_hydro_43"/>
</dbReference>
<keyword evidence="4" id="KW-0119">Carbohydrate metabolism</keyword>
<dbReference type="RefSeq" id="WP_207942242.1">
    <property type="nucleotide sequence ID" value="NZ_CP147251.1"/>
</dbReference>
<evidence type="ECO:0000256" key="4">
    <source>
        <dbReference type="ARBA" id="ARBA00023277"/>
    </source>
</evidence>
<evidence type="ECO:0000256" key="2">
    <source>
        <dbReference type="ARBA" id="ARBA00022651"/>
    </source>
</evidence>
<dbReference type="EMBL" id="CP147251">
    <property type="protein sequence ID" value="WYJ76049.1"/>
    <property type="molecule type" value="Genomic_DNA"/>
</dbReference>
<dbReference type="Pfam" id="PF04616">
    <property type="entry name" value="Glyco_hydro_43"/>
    <property type="match status" value="1"/>
</dbReference>
<evidence type="ECO:0000256" key="3">
    <source>
        <dbReference type="ARBA" id="ARBA00022801"/>
    </source>
</evidence>
<dbReference type="Pfam" id="PF06439">
    <property type="entry name" value="3keto-disac_hyd"/>
    <property type="match status" value="1"/>
</dbReference>
<name>A0ABZ2SJL6_9ENTE</name>
<evidence type="ECO:0000313" key="8">
    <source>
        <dbReference type="Proteomes" id="UP000664701"/>
    </source>
</evidence>
<gene>
    <name evidence="7" type="ORF">DOK78_000666</name>
</gene>